<gene>
    <name evidence="1" type="ORF">PAXRUDRAFT_460221</name>
</gene>
<evidence type="ECO:0000313" key="2">
    <source>
        <dbReference type="Proteomes" id="UP000054538"/>
    </source>
</evidence>
<reference evidence="1 2" key="1">
    <citation type="submission" date="2014-04" db="EMBL/GenBank/DDBJ databases">
        <authorList>
            <consortium name="DOE Joint Genome Institute"/>
            <person name="Kuo A."/>
            <person name="Kohler A."/>
            <person name="Jargeat P."/>
            <person name="Nagy L.G."/>
            <person name="Floudas D."/>
            <person name="Copeland A."/>
            <person name="Barry K.W."/>
            <person name="Cichocki N."/>
            <person name="Veneault-Fourrey C."/>
            <person name="LaButti K."/>
            <person name="Lindquist E.A."/>
            <person name="Lipzen A."/>
            <person name="Lundell T."/>
            <person name="Morin E."/>
            <person name="Murat C."/>
            <person name="Sun H."/>
            <person name="Tunlid A."/>
            <person name="Henrissat B."/>
            <person name="Grigoriev I.V."/>
            <person name="Hibbett D.S."/>
            <person name="Martin F."/>
            <person name="Nordberg H.P."/>
            <person name="Cantor M.N."/>
            <person name="Hua S.X."/>
        </authorList>
    </citation>
    <scope>NUCLEOTIDE SEQUENCE [LARGE SCALE GENOMIC DNA]</scope>
    <source>
        <strain evidence="1 2">Ve08.2h10</strain>
    </source>
</reference>
<dbReference type="AlphaFoldDB" id="A0A0D0DQ10"/>
<accession>A0A0D0DQ10</accession>
<dbReference type="Proteomes" id="UP000054538">
    <property type="component" value="Unassembled WGS sequence"/>
</dbReference>
<dbReference type="HOGENOM" id="CLU_2483985_0_0_1"/>
<protein>
    <submittedName>
        <fullName evidence="1">Uncharacterized protein</fullName>
    </submittedName>
</protein>
<evidence type="ECO:0000313" key="1">
    <source>
        <dbReference type="EMBL" id="KIK94253.1"/>
    </source>
</evidence>
<reference evidence="2" key="2">
    <citation type="submission" date="2015-01" db="EMBL/GenBank/DDBJ databases">
        <title>Evolutionary Origins and Diversification of the Mycorrhizal Mutualists.</title>
        <authorList>
            <consortium name="DOE Joint Genome Institute"/>
            <consortium name="Mycorrhizal Genomics Consortium"/>
            <person name="Kohler A."/>
            <person name="Kuo A."/>
            <person name="Nagy L.G."/>
            <person name="Floudas D."/>
            <person name="Copeland A."/>
            <person name="Barry K.W."/>
            <person name="Cichocki N."/>
            <person name="Veneault-Fourrey C."/>
            <person name="LaButti K."/>
            <person name="Lindquist E.A."/>
            <person name="Lipzen A."/>
            <person name="Lundell T."/>
            <person name="Morin E."/>
            <person name="Murat C."/>
            <person name="Riley R."/>
            <person name="Ohm R."/>
            <person name="Sun H."/>
            <person name="Tunlid A."/>
            <person name="Henrissat B."/>
            <person name="Grigoriev I.V."/>
            <person name="Hibbett D.S."/>
            <person name="Martin F."/>
        </authorList>
    </citation>
    <scope>NUCLEOTIDE SEQUENCE [LARGE SCALE GENOMIC DNA]</scope>
    <source>
        <strain evidence="2">Ve08.2h10</strain>
    </source>
</reference>
<proteinExistence type="predicted"/>
<dbReference type="EMBL" id="KN825120">
    <property type="protein sequence ID" value="KIK94253.1"/>
    <property type="molecule type" value="Genomic_DNA"/>
</dbReference>
<sequence>MYRGMIDDGACWLDKRRKLRGVAVHAECKRLTLGGQSDIDLSSSFFCDGLDDAAKSRSQVLPTLKTNMLFAKTSSKAVPKASDWESW</sequence>
<dbReference type="InParanoid" id="A0A0D0DQ10"/>
<name>A0A0D0DQ10_9AGAM</name>
<organism evidence="1 2">
    <name type="scientific">Paxillus rubicundulus Ve08.2h10</name>
    <dbReference type="NCBI Taxonomy" id="930991"/>
    <lineage>
        <taxon>Eukaryota</taxon>
        <taxon>Fungi</taxon>
        <taxon>Dikarya</taxon>
        <taxon>Basidiomycota</taxon>
        <taxon>Agaricomycotina</taxon>
        <taxon>Agaricomycetes</taxon>
        <taxon>Agaricomycetidae</taxon>
        <taxon>Boletales</taxon>
        <taxon>Paxilineae</taxon>
        <taxon>Paxillaceae</taxon>
        <taxon>Paxillus</taxon>
    </lineage>
</organism>
<keyword evidence="2" id="KW-1185">Reference proteome</keyword>